<dbReference type="InterPro" id="IPR002130">
    <property type="entry name" value="Cyclophilin-type_PPIase_dom"/>
</dbReference>
<dbReference type="InterPro" id="IPR020892">
    <property type="entry name" value="Cyclophilin-type_PPIase_CS"/>
</dbReference>
<keyword evidence="3" id="KW-0413">Isomerase</keyword>
<organism evidence="5">
    <name type="scientific">marine metagenome</name>
    <dbReference type="NCBI Taxonomy" id="408172"/>
    <lineage>
        <taxon>unclassified sequences</taxon>
        <taxon>metagenomes</taxon>
        <taxon>ecological metagenomes</taxon>
    </lineage>
</organism>
<dbReference type="GO" id="GO:0003755">
    <property type="term" value="F:peptidyl-prolyl cis-trans isomerase activity"/>
    <property type="evidence" value="ECO:0007669"/>
    <property type="project" value="UniProtKB-KW"/>
</dbReference>
<dbReference type="InterPro" id="IPR029000">
    <property type="entry name" value="Cyclophilin-like_dom_sf"/>
</dbReference>
<reference evidence="5" key="1">
    <citation type="submission" date="2018-05" db="EMBL/GenBank/DDBJ databases">
        <authorList>
            <person name="Lanie J.A."/>
            <person name="Ng W.-L."/>
            <person name="Kazmierczak K.M."/>
            <person name="Andrzejewski T.M."/>
            <person name="Davidsen T.M."/>
            <person name="Wayne K.J."/>
            <person name="Tettelin H."/>
            <person name="Glass J.I."/>
            <person name="Rusch D."/>
            <person name="Podicherti R."/>
            <person name="Tsui H.-C.T."/>
            <person name="Winkler M.E."/>
        </authorList>
    </citation>
    <scope>NUCLEOTIDE SEQUENCE</scope>
</reference>
<gene>
    <name evidence="5" type="ORF">METZ01_LOCUS479462</name>
</gene>
<dbReference type="InterPro" id="IPR044666">
    <property type="entry name" value="Cyclophilin_A-like"/>
</dbReference>
<evidence type="ECO:0000259" key="4">
    <source>
        <dbReference type="PROSITE" id="PS50072"/>
    </source>
</evidence>
<dbReference type="PRINTS" id="PR00153">
    <property type="entry name" value="CSAPPISMRASE"/>
</dbReference>
<dbReference type="PANTHER" id="PTHR45625">
    <property type="entry name" value="PEPTIDYL-PROLYL CIS-TRANS ISOMERASE-RELATED"/>
    <property type="match status" value="1"/>
</dbReference>
<feature type="domain" description="PPIase cyclophilin-type" evidence="4">
    <location>
        <begin position="73"/>
        <end position="208"/>
    </location>
</feature>
<evidence type="ECO:0000313" key="5">
    <source>
        <dbReference type="EMBL" id="SVE26608.1"/>
    </source>
</evidence>
<dbReference type="Gene3D" id="2.40.100.10">
    <property type="entry name" value="Cyclophilin-like"/>
    <property type="match status" value="1"/>
</dbReference>
<feature type="non-terminal residue" evidence="5">
    <location>
        <position position="208"/>
    </location>
</feature>
<proteinExistence type="predicted"/>
<evidence type="ECO:0000256" key="3">
    <source>
        <dbReference type="ARBA" id="ARBA00023235"/>
    </source>
</evidence>
<accession>A0A383C4S1</accession>
<evidence type="ECO:0000256" key="1">
    <source>
        <dbReference type="ARBA" id="ARBA00013194"/>
    </source>
</evidence>
<dbReference type="EC" id="5.2.1.8" evidence="1"/>
<dbReference type="PANTHER" id="PTHR45625:SF4">
    <property type="entry name" value="PEPTIDYLPROLYL ISOMERASE DOMAIN AND WD REPEAT-CONTAINING PROTEIN 1"/>
    <property type="match status" value="1"/>
</dbReference>
<dbReference type="SUPFAM" id="SSF50891">
    <property type="entry name" value="Cyclophilin-like"/>
    <property type="match status" value="1"/>
</dbReference>
<dbReference type="GO" id="GO:0006457">
    <property type="term" value="P:protein folding"/>
    <property type="evidence" value="ECO:0007669"/>
    <property type="project" value="InterPro"/>
</dbReference>
<dbReference type="PROSITE" id="PS00170">
    <property type="entry name" value="CSA_PPIASE_1"/>
    <property type="match status" value="1"/>
</dbReference>
<evidence type="ECO:0000256" key="2">
    <source>
        <dbReference type="ARBA" id="ARBA00023110"/>
    </source>
</evidence>
<keyword evidence="2" id="KW-0697">Rotamase</keyword>
<sequence>MNIVIYFFMCLLSVILCKDNEKYPPPIDFEKGLDIKNIIPKNLNHKSARPITDQEIEKIKNKAVNYEPTPVSENDIIIFETSIGNFKGRFFNDKAPNHCYNFKKLANSGFYDETLFHRVIKDFIIQGGDILSRDNNPDNDGQGGPGWTVNAEFNTIKHSKGILSMARGDDINSAGSQFFIALDSYSHLDNKYTVFGYIIEGEYVLDSI</sequence>
<dbReference type="AlphaFoldDB" id="A0A383C4S1"/>
<dbReference type="PROSITE" id="PS50072">
    <property type="entry name" value="CSA_PPIASE_2"/>
    <property type="match status" value="1"/>
</dbReference>
<dbReference type="Pfam" id="PF00160">
    <property type="entry name" value="Pro_isomerase"/>
    <property type="match status" value="1"/>
</dbReference>
<dbReference type="CDD" id="cd00317">
    <property type="entry name" value="cyclophilin"/>
    <property type="match status" value="1"/>
</dbReference>
<name>A0A383C4S1_9ZZZZ</name>
<protein>
    <recommendedName>
        <fullName evidence="1">peptidylprolyl isomerase</fullName>
        <ecNumber evidence="1">5.2.1.8</ecNumber>
    </recommendedName>
</protein>
<dbReference type="EMBL" id="UINC01205433">
    <property type="protein sequence ID" value="SVE26608.1"/>
    <property type="molecule type" value="Genomic_DNA"/>
</dbReference>